<evidence type="ECO:0000256" key="1">
    <source>
        <dbReference type="ARBA" id="ARBA00023127"/>
    </source>
</evidence>
<evidence type="ECO:0000313" key="4">
    <source>
        <dbReference type="Proteomes" id="UP000694680"/>
    </source>
</evidence>
<dbReference type="GO" id="GO:0016538">
    <property type="term" value="F:cyclin-dependent protein serine/threonine kinase regulator activity"/>
    <property type="evidence" value="ECO:0007669"/>
    <property type="project" value="InterPro"/>
</dbReference>
<dbReference type="Pfam" id="PF00134">
    <property type="entry name" value="Cyclin_N"/>
    <property type="match status" value="1"/>
</dbReference>
<dbReference type="InterPro" id="IPR006671">
    <property type="entry name" value="Cyclin_N"/>
</dbReference>
<keyword evidence="4" id="KW-1185">Reference proteome</keyword>
<accession>A0A8C5EJA4</accession>
<protein>
    <recommendedName>
        <fullName evidence="2">Cyclin N-terminal domain-containing protein</fullName>
    </recommendedName>
</protein>
<dbReference type="Ensembl" id="ENSGWIT00000020028.1">
    <property type="protein sequence ID" value="ENSGWIP00000018156.1"/>
    <property type="gene ID" value="ENSGWIG00000010078.1"/>
</dbReference>
<dbReference type="Gene3D" id="1.10.472.10">
    <property type="entry name" value="Cyclin-like"/>
    <property type="match status" value="2"/>
</dbReference>
<sequence length="163" mass="18620">AANLIQDIGQRLTVSQLIINTVIVYMHRFYMLQSFNKFHINVFSQTVLLLAFKAEEQPVKLEQVVRTAYVCINPTMTPLDPRSRTYQLLACEVVILEEIVLQTLDFEFTIDHPNTDIVKCCELVGASNDLAQTSYFMATNKVDFSELFITTPIFAKYSINSNL</sequence>
<dbReference type="Proteomes" id="UP000694680">
    <property type="component" value="Chromosome 15"/>
</dbReference>
<dbReference type="PANTHER" id="PTHR10026">
    <property type="entry name" value="CYCLIN"/>
    <property type="match status" value="1"/>
</dbReference>
<evidence type="ECO:0000313" key="3">
    <source>
        <dbReference type="Ensembl" id="ENSGWIP00000018156.1"/>
    </source>
</evidence>
<name>A0A8C5EJA4_GOUWI</name>
<dbReference type="InterPro" id="IPR043198">
    <property type="entry name" value="Cyclin/Ssn8"/>
</dbReference>
<reference evidence="3" key="2">
    <citation type="submission" date="2025-08" db="UniProtKB">
        <authorList>
            <consortium name="Ensembl"/>
        </authorList>
    </citation>
    <scope>IDENTIFICATION</scope>
</reference>
<dbReference type="Pfam" id="PF21797">
    <property type="entry name" value="CycT2-like_C"/>
    <property type="match status" value="1"/>
</dbReference>
<proteinExistence type="predicted"/>
<organism evidence="3 4">
    <name type="scientific">Gouania willdenowi</name>
    <name type="common">Blunt-snouted clingfish</name>
    <name type="synonym">Lepadogaster willdenowi</name>
    <dbReference type="NCBI Taxonomy" id="441366"/>
    <lineage>
        <taxon>Eukaryota</taxon>
        <taxon>Metazoa</taxon>
        <taxon>Chordata</taxon>
        <taxon>Craniata</taxon>
        <taxon>Vertebrata</taxon>
        <taxon>Euteleostomi</taxon>
        <taxon>Actinopterygii</taxon>
        <taxon>Neopterygii</taxon>
        <taxon>Teleostei</taxon>
        <taxon>Neoteleostei</taxon>
        <taxon>Acanthomorphata</taxon>
        <taxon>Ovalentaria</taxon>
        <taxon>Blenniimorphae</taxon>
        <taxon>Blenniiformes</taxon>
        <taxon>Gobiesocoidei</taxon>
        <taxon>Gobiesocidae</taxon>
        <taxon>Gobiesocinae</taxon>
        <taxon>Gouania</taxon>
    </lineage>
</organism>
<reference evidence="3" key="1">
    <citation type="submission" date="2020-06" db="EMBL/GenBank/DDBJ databases">
        <authorList>
            <consortium name="Wellcome Sanger Institute Data Sharing"/>
        </authorList>
    </citation>
    <scope>NUCLEOTIDE SEQUENCE [LARGE SCALE GENOMIC DNA]</scope>
</reference>
<dbReference type="InterPro" id="IPR036915">
    <property type="entry name" value="Cyclin-like_sf"/>
</dbReference>
<dbReference type="GO" id="GO:0006357">
    <property type="term" value="P:regulation of transcription by RNA polymerase II"/>
    <property type="evidence" value="ECO:0007669"/>
    <property type="project" value="InterPro"/>
</dbReference>
<keyword evidence="1" id="KW-0195">Cyclin</keyword>
<dbReference type="SUPFAM" id="SSF47954">
    <property type="entry name" value="Cyclin-like"/>
    <property type="match status" value="1"/>
</dbReference>
<reference evidence="3" key="3">
    <citation type="submission" date="2025-09" db="UniProtKB">
        <authorList>
            <consortium name="Ensembl"/>
        </authorList>
    </citation>
    <scope>IDENTIFICATION</scope>
</reference>
<evidence type="ECO:0000259" key="2">
    <source>
        <dbReference type="Pfam" id="PF00134"/>
    </source>
</evidence>
<dbReference type="AlphaFoldDB" id="A0A8C5EJA4"/>
<feature type="domain" description="Cyclin N-terminal" evidence="2">
    <location>
        <begin position="3"/>
        <end position="107"/>
    </location>
</feature>